<evidence type="ECO:0000256" key="1">
    <source>
        <dbReference type="ARBA" id="ARBA00001933"/>
    </source>
</evidence>
<dbReference type="InterPro" id="IPR015421">
    <property type="entry name" value="PyrdxlP-dep_Trfase_major"/>
</dbReference>
<reference evidence="5" key="1">
    <citation type="journal article" date="2014" name="Front. Microbiol.">
        <title>High frequency of phylogenetically diverse reductive dehalogenase-homologous genes in deep subseafloor sedimentary metagenomes.</title>
        <authorList>
            <person name="Kawai M."/>
            <person name="Futagami T."/>
            <person name="Toyoda A."/>
            <person name="Takaki Y."/>
            <person name="Nishi S."/>
            <person name="Hori S."/>
            <person name="Arai W."/>
            <person name="Tsubouchi T."/>
            <person name="Morono Y."/>
            <person name="Uchiyama I."/>
            <person name="Ito T."/>
            <person name="Fujiyama A."/>
            <person name="Inagaki F."/>
            <person name="Takami H."/>
        </authorList>
    </citation>
    <scope>NUCLEOTIDE SEQUENCE</scope>
    <source>
        <strain evidence="5">Expedition CK06-06</strain>
    </source>
</reference>
<dbReference type="EMBL" id="BARW01022351">
    <property type="protein sequence ID" value="GAI98454.1"/>
    <property type="molecule type" value="Genomic_DNA"/>
</dbReference>
<comment type="caution">
    <text evidence="5">The sequence shown here is derived from an EMBL/GenBank/DDBJ whole genome shotgun (WGS) entry which is preliminary data.</text>
</comment>
<dbReference type="GO" id="GO:0016740">
    <property type="term" value="F:transferase activity"/>
    <property type="evidence" value="ECO:0007669"/>
    <property type="project" value="UniProtKB-KW"/>
</dbReference>
<feature type="domain" description="Aminotransferase class I/classII large" evidence="4">
    <location>
        <begin position="22"/>
        <end position="239"/>
    </location>
</feature>
<dbReference type="InterPro" id="IPR015424">
    <property type="entry name" value="PyrdxlP-dep_Trfase"/>
</dbReference>
<evidence type="ECO:0000259" key="4">
    <source>
        <dbReference type="Pfam" id="PF00155"/>
    </source>
</evidence>
<dbReference type="Gene3D" id="3.40.640.10">
    <property type="entry name" value="Type I PLP-dependent aspartate aminotransferase-like (Major domain)"/>
    <property type="match status" value="1"/>
</dbReference>
<evidence type="ECO:0000256" key="2">
    <source>
        <dbReference type="ARBA" id="ARBA00022679"/>
    </source>
</evidence>
<feature type="non-terminal residue" evidence="5">
    <location>
        <position position="1"/>
    </location>
</feature>
<name>X1V1G7_9ZZZZ</name>
<dbReference type="Gene3D" id="3.90.1150.10">
    <property type="entry name" value="Aspartate Aminotransferase, domain 1"/>
    <property type="match status" value="1"/>
</dbReference>
<comment type="cofactor">
    <cofactor evidence="1">
        <name>pyridoxal 5'-phosphate</name>
        <dbReference type="ChEBI" id="CHEBI:597326"/>
    </cofactor>
</comment>
<keyword evidence="2" id="KW-0808">Transferase</keyword>
<keyword evidence="3" id="KW-0663">Pyridoxal phosphate</keyword>
<dbReference type="AlphaFoldDB" id="X1V1G7"/>
<accession>X1V1G7</accession>
<dbReference type="GO" id="GO:0030170">
    <property type="term" value="F:pyridoxal phosphate binding"/>
    <property type="evidence" value="ECO:0007669"/>
    <property type="project" value="InterPro"/>
</dbReference>
<dbReference type="SUPFAM" id="SSF53383">
    <property type="entry name" value="PLP-dependent transferases"/>
    <property type="match status" value="1"/>
</dbReference>
<gene>
    <name evidence="5" type="ORF">S12H4_37331</name>
</gene>
<dbReference type="Pfam" id="PF00155">
    <property type="entry name" value="Aminotran_1_2"/>
    <property type="match status" value="1"/>
</dbReference>
<evidence type="ECO:0000256" key="3">
    <source>
        <dbReference type="ARBA" id="ARBA00022898"/>
    </source>
</evidence>
<dbReference type="PANTHER" id="PTHR13693">
    <property type="entry name" value="CLASS II AMINOTRANSFERASE/8-AMINO-7-OXONONANOATE SYNTHASE"/>
    <property type="match status" value="1"/>
</dbReference>
<protein>
    <recommendedName>
        <fullName evidence="4">Aminotransferase class I/classII large domain-containing protein</fullName>
    </recommendedName>
</protein>
<sequence length="241" mass="26722">FILKSSIGNYISLNNKRYSYFAGNNYLGLANHPALKKEAISSIEKYGINFSASRGTTGTSELHLELEKLLSEFKNKHDSIIFATGYMGNRILLHTLRDQYSAVFIDESAHPSIPDGIPSDISNVYFYDHCNTEHLITLLKKNNKQRPLIITDGVFALTGEIAPLDKIYPVAKKYSAILIVDDAHATGILGKNGRGTPEHFQLDGAENIYQSETMSKALGAYGGFISATKKIIKKIRKKSSF</sequence>
<proteinExistence type="predicted"/>
<dbReference type="InterPro" id="IPR004839">
    <property type="entry name" value="Aminotransferase_I/II_large"/>
</dbReference>
<evidence type="ECO:0000313" key="5">
    <source>
        <dbReference type="EMBL" id="GAI98454.1"/>
    </source>
</evidence>
<dbReference type="InterPro" id="IPR001917">
    <property type="entry name" value="Aminotrans_II_pyridoxalP_BS"/>
</dbReference>
<dbReference type="InterPro" id="IPR015422">
    <property type="entry name" value="PyrdxlP-dep_Trfase_small"/>
</dbReference>
<organism evidence="5">
    <name type="scientific">marine sediment metagenome</name>
    <dbReference type="NCBI Taxonomy" id="412755"/>
    <lineage>
        <taxon>unclassified sequences</taxon>
        <taxon>metagenomes</taxon>
        <taxon>ecological metagenomes</taxon>
    </lineage>
</organism>
<dbReference type="PROSITE" id="PS00599">
    <property type="entry name" value="AA_TRANSFER_CLASS_2"/>
    <property type="match status" value="1"/>
</dbReference>
<dbReference type="InterPro" id="IPR050087">
    <property type="entry name" value="AON_synthase_class-II"/>
</dbReference>